<evidence type="ECO:0008006" key="5">
    <source>
        <dbReference type="Google" id="ProtNLM"/>
    </source>
</evidence>
<dbReference type="GeneID" id="90039325"/>
<feature type="domain" description="Transcription factor IIIC putative zinc-finger" evidence="2">
    <location>
        <begin position="707"/>
        <end position="769"/>
    </location>
</feature>
<dbReference type="SUPFAM" id="SSF82171">
    <property type="entry name" value="DPP6 N-terminal domain-like"/>
    <property type="match status" value="1"/>
</dbReference>
<comment type="caution">
    <text evidence="3">The sequence shown here is derived from an EMBL/GenBank/DDBJ whole genome shotgun (WGS) entry which is preliminary data.</text>
</comment>
<dbReference type="InterPro" id="IPR024761">
    <property type="entry name" value="TFIIIC_delta_N"/>
</dbReference>
<protein>
    <recommendedName>
        <fullName evidence="5">Transcription factor IIIC putative zinc-finger domain-containing protein</fullName>
    </recommendedName>
</protein>
<dbReference type="Gene3D" id="2.130.10.10">
    <property type="entry name" value="YVTN repeat-like/Quinoprotein amine dehydrogenase"/>
    <property type="match status" value="1"/>
</dbReference>
<organism evidence="3 4">
    <name type="scientific">Myxozyma melibiosi</name>
    <dbReference type="NCBI Taxonomy" id="54550"/>
    <lineage>
        <taxon>Eukaryota</taxon>
        <taxon>Fungi</taxon>
        <taxon>Dikarya</taxon>
        <taxon>Ascomycota</taxon>
        <taxon>Saccharomycotina</taxon>
        <taxon>Lipomycetes</taxon>
        <taxon>Lipomycetales</taxon>
        <taxon>Lipomycetaceae</taxon>
        <taxon>Myxozyma</taxon>
    </lineage>
</organism>
<evidence type="ECO:0000313" key="4">
    <source>
        <dbReference type="Proteomes" id="UP001498771"/>
    </source>
</evidence>
<feature type="domain" description="Transcription factor IIIC 90kDa subunit N-terminal" evidence="1">
    <location>
        <begin position="136"/>
        <end position="491"/>
    </location>
</feature>
<reference evidence="3 4" key="1">
    <citation type="submission" date="2024-03" db="EMBL/GenBank/DDBJ databases">
        <title>Genome-scale model development and genomic sequencing of the oleaginous clade Lipomyces.</title>
        <authorList>
            <consortium name="Lawrence Berkeley National Laboratory"/>
            <person name="Czajka J.J."/>
            <person name="Han Y."/>
            <person name="Kim J."/>
            <person name="Mondo S.J."/>
            <person name="Hofstad B.A."/>
            <person name="Robles A."/>
            <person name="Haridas S."/>
            <person name="Riley R."/>
            <person name="LaButti K."/>
            <person name="Pangilinan J."/>
            <person name="Andreopoulos W."/>
            <person name="Lipzen A."/>
            <person name="Yan J."/>
            <person name="Wang M."/>
            <person name="Ng V."/>
            <person name="Grigoriev I.V."/>
            <person name="Spatafora J.W."/>
            <person name="Magnuson J.K."/>
            <person name="Baker S.E."/>
            <person name="Pomraning K.R."/>
        </authorList>
    </citation>
    <scope>NUCLEOTIDE SEQUENCE [LARGE SCALE GENOMIC DNA]</scope>
    <source>
        <strain evidence="3 4">Phaff 52-87</strain>
    </source>
</reference>
<dbReference type="RefSeq" id="XP_064765519.1">
    <property type="nucleotide sequence ID" value="XM_064913813.1"/>
</dbReference>
<dbReference type="InterPro" id="IPR015943">
    <property type="entry name" value="WD40/YVTN_repeat-like_dom_sf"/>
</dbReference>
<accession>A0ABR1EY13</accession>
<dbReference type="EMBL" id="JBBJBU010000017">
    <property type="protein sequence ID" value="KAK7202486.1"/>
    <property type="molecule type" value="Genomic_DNA"/>
</dbReference>
<name>A0ABR1EY13_9ASCO</name>
<proteinExistence type="predicted"/>
<evidence type="ECO:0000259" key="1">
    <source>
        <dbReference type="Pfam" id="PF12657"/>
    </source>
</evidence>
<keyword evidence="4" id="KW-1185">Reference proteome</keyword>
<evidence type="ECO:0000259" key="2">
    <source>
        <dbReference type="Pfam" id="PF12660"/>
    </source>
</evidence>
<gene>
    <name evidence="3" type="ORF">BZA70DRAFT_285902</name>
</gene>
<dbReference type="Pfam" id="PF12657">
    <property type="entry name" value="TFIIIC_delta"/>
    <property type="match status" value="1"/>
</dbReference>
<sequence length="774" mass="85113">MISDVTIERHLPPSFFGGIALSNDGNIITSCFRASGGVIRTPGIQTISPVVGKVWKSTTSSGQSGLSEETTSTVTGKLAELHGAVPDFDLSSVWLDSAVLGIDRKWINALDGVDTMDTDSLSDGLGFDVPTDMVSSPLRTYTAARSVLAILWTKLEVSIICPAAAESRQQTVSWKLSETIARLEKLSYDPGDDRVYVTSRTTLERLRLHSIDWSTNLGTLTKNNFAFSLLATGNEHGELCLWHLHPTSGPQQLAAILISESSWITLVKFSPPTADPSSPDNVTIYITAATSHNELYLLPVHVSNCSTEPTIQIDTPLLLCEKFSSAITHLHWCKGVNGILIALASSPRHTRIVGFKVNKHDARNLVSVKPDIFTPIVGARSNWINTDSAVCTELVSATGQTVTVRYDYESGTASIVDELEHPSLIAQQIAFKTRTYSSSTFAEISPSLIEMRVYGSAVDQFGIAACLYTLSPSDRLRYPIISNQSSHIAFAYDMDLTTFWDTVERSFGNGDLFSPRAVFWAAKLSAFNAKVSLENERKWIASSIEVVSRKLESCPSALSDENSLRRFYLYSYSPLWRRVLNILYSWSKSASTEDADAADIQQSQRQNLLAIRSEFAVAVLSHFLQMGKNGSEMDISSRRVLHYHSQFLSLAISICDGAPILWPETLTHYQQTIGSPNTDIGFICVACEGLIEIQFQANRGDEFCVGVCRKMGHRWAICPITFTPLMSLHQRKCNFCGGKAVAADFFAEESESFAAGVLRVCDTCLYCGNILQTM</sequence>
<evidence type="ECO:0000313" key="3">
    <source>
        <dbReference type="EMBL" id="KAK7202486.1"/>
    </source>
</evidence>
<dbReference type="Pfam" id="PF12660">
    <property type="entry name" value="zf-TFIIIC"/>
    <property type="match status" value="1"/>
</dbReference>
<dbReference type="Proteomes" id="UP001498771">
    <property type="component" value="Unassembled WGS sequence"/>
</dbReference>
<dbReference type="InterPro" id="IPR024764">
    <property type="entry name" value="TFIIIC_Znf"/>
</dbReference>